<feature type="domain" description="Methyltransferase" evidence="4">
    <location>
        <begin position="62"/>
        <end position="166"/>
    </location>
</feature>
<dbReference type="SUPFAM" id="SSF53335">
    <property type="entry name" value="S-adenosyl-L-methionine-dependent methyltransferases"/>
    <property type="match status" value="1"/>
</dbReference>
<dbReference type="Proteomes" id="UP000320762">
    <property type="component" value="Unassembled WGS sequence"/>
</dbReference>
<evidence type="ECO:0000256" key="1">
    <source>
        <dbReference type="ARBA" id="ARBA00022603"/>
    </source>
</evidence>
<reference evidence="5 6" key="1">
    <citation type="journal article" date="2019" name="New Phytol.">
        <title>Comparative genomics reveals unique wood-decay strategies and fruiting body development in the Schizophyllaceae.</title>
        <authorList>
            <person name="Almasi E."/>
            <person name="Sahu N."/>
            <person name="Krizsan K."/>
            <person name="Balint B."/>
            <person name="Kovacs G.M."/>
            <person name="Kiss B."/>
            <person name="Cseklye J."/>
            <person name="Drula E."/>
            <person name="Henrissat B."/>
            <person name="Nagy I."/>
            <person name="Chovatia M."/>
            <person name="Adam C."/>
            <person name="LaButti K."/>
            <person name="Lipzen A."/>
            <person name="Riley R."/>
            <person name="Grigoriev I.V."/>
            <person name="Nagy L.G."/>
        </authorList>
    </citation>
    <scope>NUCLEOTIDE SEQUENCE [LARGE SCALE GENOMIC DNA]</scope>
    <source>
        <strain evidence="5 6">NL-1724</strain>
    </source>
</reference>
<dbReference type="GO" id="GO:0008168">
    <property type="term" value="F:methyltransferase activity"/>
    <property type="evidence" value="ECO:0007669"/>
    <property type="project" value="UniProtKB-KW"/>
</dbReference>
<dbReference type="Gene3D" id="3.40.50.150">
    <property type="entry name" value="Vaccinia Virus protein VP39"/>
    <property type="match status" value="1"/>
</dbReference>
<evidence type="ECO:0000259" key="4">
    <source>
        <dbReference type="Pfam" id="PF13649"/>
    </source>
</evidence>
<dbReference type="Pfam" id="PF13649">
    <property type="entry name" value="Methyltransf_25"/>
    <property type="match status" value="1"/>
</dbReference>
<organism evidence="5 6">
    <name type="scientific">Schizophyllum amplum</name>
    <dbReference type="NCBI Taxonomy" id="97359"/>
    <lineage>
        <taxon>Eukaryota</taxon>
        <taxon>Fungi</taxon>
        <taxon>Dikarya</taxon>
        <taxon>Basidiomycota</taxon>
        <taxon>Agaricomycotina</taxon>
        <taxon>Agaricomycetes</taxon>
        <taxon>Agaricomycetidae</taxon>
        <taxon>Agaricales</taxon>
        <taxon>Schizophyllaceae</taxon>
        <taxon>Schizophyllum</taxon>
    </lineage>
</organism>
<keyword evidence="2 5" id="KW-0808">Transferase</keyword>
<evidence type="ECO:0000256" key="2">
    <source>
        <dbReference type="ARBA" id="ARBA00022679"/>
    </source>
</evidence>
<dbReference type="GO" id="GO:0032259">
    <property type="term" value="P:methylation"/>
    <property type="evidence" value="ECO:0007669"/>
    <property type="project" value="UniProtKB-KW"/>
</dbReference>
<dbReference type="CDD" id="cd02440">
    <property type="entry name" value="AdoMet_MTases"/>
    <property type="match status" value="1"/>
</dbReference>
<sequence length="295" mass="31564">MTTPSNQTTSPPSDMASALEANSSNKDGWSATLYNTAANFVYSGAFTAPVLNLLAPAQGECILDLGCGTGELTAALARAVGPTGHVLGIDASANMVKRAEEVLAEASSRDSSSPTRLLVADAQTLRLPPADTGTFDAVFSNATLHWCSRDPLGALRSAAHALRPGGRFAAELGGLGNCIGVRAFLYGALRRRGRDPTAVDPWFFPSVEEYSELLEQAGFTVREIALVPRVTPLPEGLAGWLRVFAKHSFMEGMAEEEADAIIQEVAEAMAVDCRDREGRWSMMYVRLRFLAVLKE</sequence>
<keyword evidence="1 5" id="KW-0489">Methyltransferase</keyword>
<gene>
    <name evidence="5" type="ORF">BD626DRAFT_484202</name>
</gene>
<evidence type="ECO:0000313" key="6">
    <source>
        <dbReference type="Proteomes" id="UP000320762"/>
    </source>
</evidence>
<proteinExistence type="predicted"/>
<dbReference type="OrthoDB" id="10017101at2759"/>
<protein>
    <submittedName>
        <fullName evidence="5">S-adenosyl-L-methionine-dependent methyltransferase</fullName>
    </submittedName>
</protein>
<dbReference type="AlphaFoldDB" id="A0A550CQ54"/>
<name>A0A550CQ54_9AGAR</name>
<accession>A0A550CQ54</accession>
<dbReference type="PANTHER" id="PTHR43861">
    <property type="entry name" value="TRANS-ACONITATE 2-METHYLTRANSFERASE-RELATED"/>
    <property type="match status" value="1"/>
</dbReference>
<dbReference type="EMBL" id="VDMD01000003">
    <property type="protein sequence ID" value="TRM66926.1"/>
    <property type="molecule type" value="Genomic_DNA"/>
</dbReference>
<keyword evidence="6" id="KW-1185">Reference proteome</keyword>
<dbReference type="PANTHER" id="PTHR43861:SF1">
    <property type="entry name" value="TRANS-ACONITATE 2-METHYLTRANSFERASE"/>
    <property type="match status" value="1"/>
</dbReference>
<feature type="region of interest" description="Disordered" evidence="3">
    <location>
        <begin position="1"/>
        <end position="20"/>
    </location>
</feature>
<comment type="caution">
    <text evidence="5">The sequence shown here is derived from an EMBL/GenBank/DDBJ whole genome shotgun (WGS) entry which is preliminary data.</text>
</comment>
<dbReference type="STRING" id="97359.A0A550CQ54"/>
<dbReference type="InterPro" id="IPR029063">
    <property type="entry name" value="SAM-dependent_MTases_sf"/>
</dbReference>
<feature type="compositionally biased region" description="Low complexity" evidence="3">
    <location>
        <begin position="1"/>
        <end position="13"/>
    </location>
</feature>
<dbReference type="InterPro" id="IPR041698">
    <property type="entry name" value="Methyltransf_25"/>
</dbReference>
<evidence type="ECO:0000256" key="3">
    <source>
        <dbReference type="SAM" id="MobiDB-lite"/>
    </source>
</evidence>
<evidence type="ECO:0000313" key="5">
    <source>
        <dbReference type="EMBL" id="TRM66926.1"/>
    </source>
</evidence>